<sequence>MDKRLSRDSVELLRVEVLHTRPDGTPADPTIYPVAVAVTPADVRYVLSTDFKPAQWQHGPAGPVAVVLVGTGSDVGTLALGRNAVWVRVQADPEIPVMRADMTLVVY</sequence>
<evidence type="ECO:0000313" key="2">
    <source>
        <dbReference type="Proteomes" id="UP000542674"/>
    </source>
</evidence>
<dbReference type="Proteomes" id="UP000542674">
    <property type="component" value="Unassembled WGS sequence"/>
</dbReference>
<reference evidence="1 2" key="1">
    <citation type="submission" date="2020-08" db="EMBL/GenBank/DDBJ databases">
        <title>Sequencing the genomes of 1000 actinobacteria strains.</title>
        <authorList>
            <person name="Klenk H.-P."/>
        </authorList>
    </citation>
    <scope>NUCLEOTIDE SEQUENCE [LARGE SCALE GENOMIC DNA]</scope>
    <source>
        <strain evidence="1 2">DSM 45084</strain>
    </source>
</reference>
<gene>
    <name evidence="1" type="ORF">F4559_001177</name>
</gene>
<comment type="caution">
    <text evidence="1">The sequence shown here is derived from an EMBL/GenBank/DDBJ whole genome shotgun (WGS) entry which is preliminary data.</text>
</comment>
<proteinExistence type="predicted"/>
<dbReference type="RefSeq" id="WP_184666563.1">
    <property type="nucleotide sequence ID" value="NZ_BAABAI010000034.1"/>
</dbReference>
<dbReference type="AlphaFoldDB" id="A0A7W7SZJ9"/>
<keyword evidence="2" id="KW-1185">Reference proteome</keyword>
<evidence type="ECO:0000313" key="1">
    <source>
        <dbReference type="EMBL" id="MBB4963818.1"/>
    </source>
</evidence>
<accession>A0A7W7SZJ9</accession>
<organism evidence="1 2">
    <name type="scientific">Saccharothrix violaceirubra</name>
    <dbReference type="NCBI Taxonomy" id="413306"/>
    <lineage>
        <taxon>Bacteria</taxon>
        <taxon>Bacillati</taxon>
        <taxon>Actinomycetota</taxon>
        <taxon>Actinomycetes</taxon>
        <taxon>Pseudonocardiales</taxon>
        <taxon>Pseudonocardiaceae</taxon>
        <taxon>Saccharothrix</taxon>
    </lineage>
</organism>
<dbReference type="EMBL" id="JACHJS010000001">
    <property type="protein sequence ID" value="MBB4963818.1"/>
    <property type="molecule type" value="Genomic_DNA"/>
</dbReference>
<name>A0A7W7SZJ9_9PSEU</name>
<protein>
    <submittedName>
        <fullName evidence="1">Uncharacterized protein</fullName>
    </submittedName>
</protein>